<dbReference type="KEGG" id="caua:113117110"/>
<dbReference type="GeneID" id="113117110"/>
<evidence type="ECO:0000313" key="2">
    <source>
        <dbReference type="RefSeq" id="XP_026141312.1"/>
    </source>
</evidence>
<dbReference type="InterPro" id="IPR001005">
    <property type="entry name" value="SANT/Myb"/>
</dbReference>
<dbReference type="RefSeq" id="XP_026141312.1">
    <property type="nucleotide sequence ID" value="XM_026285527.1"/>
</dbReference>
<name>A0A6P6R747_CARAU</name>
<organism evidence="1 2">
    <name type="scientific">Carassius auratus</name>
    <name type="common">Goldfish</name>
    <dbReference type="NCBI Taxonomy" id="7957"/>
    <lineage>
        <taxon>Eukaryota</taxon>
        <taxon>Metazoa</taxon>
        <taxon>Chordata</taxon>
        <taxon>Craniata</taxon>
        <taxon>Vertebrata</taxon>
        <taxon>Euteleostomi</taxon>
        <taxon>Actinopterygii</taxon>
        <taxon>Neopterygii</taxon>
        <taxon>Teleostei</taxon>
        <taxon>Ostariophysi</taxon>
        <taxon>Cypriniformes</taxon>
        <taxon>Cyprinidae</taxon>
        <taxon>Cyprininae</taxon>
        <taxon>Carassius</taxon>
    </lineage>
</organism>
<dbReference type="Proteomes" id="UP000515129">
    <property type="component" value="Chromosome 17"/>
</dbReference>
<dbReference type="SUPFAM" id="SSF46689">
    <property type="entry name" value="Homeodomain-like"/>
    <property type="match status" value="1"/>
</dbReference>
<protein>
    <submittedName>
        <fullName evidence="2">Histone H2A deubiquitinase MYSM1-like</fullName>
    </submittedName>
</protein>
<reference evidence="2" key="1">
    <citation type="submission" date="2025-08" db="UniProtKB">
        <authorList>
            <consortium name="RefSeq"/>
        </authorList>
    </citation>
    <scope>IDENTIFICATION</scope>
    <source>
        <strain evidence="2">Wakin</strain>
        <tissue evidence="2">Muscle</tissue>
    </source>
</reference>
<evidence type="ECO:0000313" key="1">
    <source>
        <dbReference type="Proteomes" id="UP000515129"/>
    </source>
</evidence>
<dbReference type="CDD" id="cd00167">
    <property type="entry name" value="SANT"/>
    <property type="match status" value="1"/>
</dbReference>
<keyword evidence="1" id="KW-1185">Reference proteome</keyword>
<gene>
    <name evidence="2" type="primary">LOC113117110</name>
</gene>
<accession>A0A6P6R747</accession>
<dbReference type="InterPro" id="IPR009057">
    <property type="entry name" value="Homeodomain-like_sf"/>
</dbReference>
<dbReference type="OrthoDB" id="7464992at2759"/>
<dbReference type="Gene3D" id="1.10.10.60">
    <property type="entry name" value="Homeodomain-like"/>
    <property type="match status" value="1"/>
</dbReference>
<sequence>MKQPTVLNLTAAACKRTLVKSSGAQSQWVEEDKDLFEKGLAQFGRRRKKIAKLFGTRPVLQATSYARECLKNKSVSAVTQIQSRCWIST</sequence>
<proteinExistence type="predicted"/>
<dbReference type="AlphaFoldDB" id="A0A6P6R747"/>